<keyword evidence="8 11" id="KW-0255">Endonuclease</keyword>
<comment type="subunit">
    <text evidence="4 11">Monomer.</text>
</comment>
<dbReference type="EC" id="3.1.26.4" evidence="5 11"/>
<evidence type="ECO:0000313" key="15">
    <source>
        <dbReference type="Proteomes" id="UP000185639"/>
    </source>
</evidence>
<feature type="region of interest" description="Disordered" evidence="12">
    <location>
        <begin position="123"/>
        <end position="144"/>
    </location>
</feature>
<keyword evidence="15" id="KW-1185">Reference proteome</keyword>
<comment type="catalytic activity">
    <reaction evidence="1 11">
        <text>Endonucleolytic cleavage to 5'-phosphomonoester.</text>
        <dbReference type="EC" id="3.1.26.4"/>
    </reaction>
</comment>
<evidence type="ECO:0000259" key="13">
    <source>
        <dbReference type="PROSITE" id="PS50879"/>
    </source>
</evidence>
<dbReference type="GO" id="GO:0000287">
    <property type="term" value="F:magnesium ion binding"/>
    <property type="evidence" value="ECO:0007669"/>
    <property type="project" value="UniProtKB-UniRule"/>
</dbReference>
<feature type="binding site" evidence="11">
    <location>
        <position position="8"/>
    </location>
    <ligand>
        <name>Mg(2+)</name>
        <dbReference type="ChEBI" id="CHEBI:18420"/>
        <label>1</label>
    </ligand>
</feature>
<dbReference type="PROSITE" id="PS50879">
    <property type="entry name" value="RNASE_H_1"/>
    <property type="match status" value="1"/>
</dbReference>
<comment type="function">
    <text evidence="2 11">Endonuclease that specifically degrades the RNA of RNA-DNA hybrids.</text>
</comment>
<dbReference type="RefSeq" id="WP_068443516.1">
    <property type="nucleotide sequence ID" value="NZ_CAJWBH010000005.1"/>
</dbReference>
<evidence type="ECO:0000256" key="1">
    <source>
        <dbReference type="ARBA" id="ARBA00000077"/>
    </source>
</evidence>
<dbReference type="InterPro" id="IPR002156">
    <property type="entry name" value="RNaseH_domain"/>
</dbReference>
<evidence type="ECO:0000256" key="12">
    <source>
        <dbReference type="SAM" id="MobiDB-lite"/>
    </source>
</evidence>
<comment type="cofactor">
    <cofactor evidence="11">
        <name>Mg(2+)</name>
        <dbReference type="ChEBI" id="CHEBI:18420"/>
    </cofactor>
    <text evidence="11">Binds 1 Mg(2+) ion per subunit. May bind a second metal ion at a regulatory site, or after substrate binding.</text>
</comment>
<dbReference type="GO" id="GO:0003676">
    <property type="term" value="F:nucleic acid binding"/>
    <property type="evidence" value="ECO:0007669"/>
    <property type="project" value="InterPro"/>
</dbReference>
<dbReference type="InterPro" id="IPR036397">
    <property type="entry name" value="RNaseH_sf"/>
</dbReference>
<accession>A0A1N7Q173</accession>
<sequence length="144" mass="16028">MKVELFTDGACKGNPGPGGWGALLKYGENEKELWGGENNTTNNRMELMAAIEGLKALTRPCQVVLTTDSKYVKQGINQWLAGWKKNGWKTASKQPVKNKDLWQALDKECSRHEVEWHWVKGHAGHDGNERADQLANRGAAEAVK</sequence>
<dbReference type="InterPro" id="IPR022892">
    <property type="entry name" value="RNaseHI"/>
</dbReference>
<dbReference type="GO" id="GO:0005737">
    <property type="term" value="C:cytoplasm"/>
    <property type="evidence" value="ECO:0007669"/>
    <property type="project" value="UniProtKB-SubCell"/>
</dbReference>
<evidence type="ECO:0000256" key="6">
    <source>
        <dbReference type="ARBA" id="ARBA00022722"/>
    </source>
</evidence>
<keyword evidence="7 11" id="KW-0479">Metal-binding</keyword>
<keyword evidence="11" id="KW-0963">Cytoplasm</keyword>
<comment type="similarity">
    <text evidence="3 11">Belongs to the RNase H family.</text>
</comment>
<evidence type="ECO:0000256" key="4">
    <source>
        <dbReference type="ARBA" id="ARBA00011245"/>
    </source>
</evidence>
<dbReference type="STRING" id="484498.SAMN05421686_11293"/>
<dbReference type="PANTHER" id="PTHR10642">
    <property type="entry name" value="RIBONUCLEASE H1"/>
    <property type="match status" value="1"/>
</dbReference>
<keyword evidence="6 11" id="KW-0540">Nuclease</keyword>
<proteinExistence type="inferred from homology"/>
<evidence type="ECO:0000256" key="2">
    <source>
        <dbReference type="ARBA" id="ARBA00004065"/>
    </source>
</evidence>
<feature type="binding site" evidence="11">
    <location>
        <position position="8"/>
    </location>
    <ligand>
        <name>Mg(2+)</name>
        <dbReference type="ChEBI" id="CHEBI:18420"/>
        <label>2</label>
    </ligand>
</feature>
<evidence type="ECO:0000313" key="14">
    <source>
        <dbReference type="EMBL" id="SIT16419.1"/>
    </source>
</evidence>
<dbReference type="GO" id="GO:0043137">
    <property type="term" value="P:DNA replication, removal of RNA primer"/>
    <property type="evidence" value="ECO:0007669"/>
    <property type="project" value="TreeGrafter"/>
</dbReference>
<reference evidence="15" key="1">
    <citation type="submission" date="2017-01" db="EMBL/GenBank/DDBJ databases">
        <authorList>
            <person name="Varghese N."/>
            <person name="Submissions S."/>
        </authorList>
    </citation>
    <scope>NUCLEOTIDE SEQUENCE [LARGE SCALE GENOMIC DNA]</scope>
    <source>
        <strain evidence="15">DSM 24913</strain>
    </source>
</reference>
<evidence type="ECO:0000256" key="10">
    <source>
        <dbReference type="ARBA" id="ARBA00022842"/>
    </source>
</evidence>
<dbReference type="OrthoDB" id="7845843at2"/>
<dbReference type="FunFam" id="3.30.420.10:FF:000089">
    <property type="entry name" value="Ribonuclease H"/>
    <property type="match status" value="1"/>
</dbReference>
<gene>
    <name evidence="11" type="primary">rnhA</name>
    <name evidence="14" type="ORF">SAMN05421686_11293</name>
</gene>
<comment type="subcellular location">
    <subcellularLocation>
        <location evidence="11">Cytoplasm</location>
    </subcellularLocation>
</comment>
<name>A0A1N7Q173_9GAMM</name>
<feature type="compositionally biased region" description="Basic and acidic residues" evidence="12">
    <location>
        <begin position="123"/>
        <end position="132"/>
    </location>
</feature>
<dbReference type="Proteomes" id="UP000185639">
    <property type="component" value="Unassembled WGS sequence"/>
</dbReference>
<dbReference type="HAMAP" id="MF_00042">
    <property type="entry name" value="RNase_H"/>
    <property type="match status" value="1"/>
</dbReference>
<dbReference type="AlphaFoldDB" id="A0A1N7Q173"/>
<dbReference type="Gene3D" id="3.30.420.10">
    <property type="entry name" value="Ribonuclease H-like superfamily/Ribonuclease H"/>
    <property type="match status" value="1"/>
</dbReference>
<evidence type="ECO:0000256" key="11">
    <source>
        <dbReference type="HAMAP-Rule" id="MF_00042"/>
    </source>
</evidence>
<evidence type="ECO:0000256" key="7">
    <source>
        <dbReference type="ARBA" id="ARBA00022723"/>
    </source>
</evidence>
<feature type="binding site" evidence="11">
    <location>
        <position position="132"/>
    </location>
    <ligand>
        <name>Mg(2+)</name>
        <dbReference type="ChEBI" id="CHEBI:18420"/>
        <label>2</label>
    </ligand>
</feature>
<dbReference type="InterPro" id="IPR050092">
    <property type="entry name" value="RNase_H"/>
</dbReference>
<dbReference type="SUPFAM" id="SSF53098">
    <property type="entry name" value="Ribonuclease H-like"/>
    <property type="match status" value="1"/>
</dbReference>
<dbReference type="Pfam" id="PF00075">
    <property type="entry name" value="RNase_H"/>
    <property type="match status" value="1"/>
</dbReference>
<dbReference type="EMBL" id="FTOH01000012">
    <property type="protein sequence ID" value="SIT16419.1"/>
    <property type="molecule type" value="Genomic_DNA"/>
</dbReference>
<keyword evidence="9 11" id="KW-0378">Hydrolase</keyword>
<organism evidence="14 15">
    <name type="scientific">Thalassolituus maritimus</name>
    <dbReference type="NCBI Taxonomy" id="484498"/>
    <lineage>
        <taxon>Bacteria</taxon>
        <taxon>Pseudomonadati</taxon>
        <taxon>Pseudomonadota</taxon>
        <taxon>Gammaproteobacteria</taxon>
        <taxon>Oceanospirillales</taxon>
        <taxon>Oceanospirillaceae</taxon>
        <taxon>Thalassolituus</taxon>
    </lineage>
</organism>
<evidence type="ECO:0000256" key="8">
    <source>
        <dbReference type="ARBA" id="ARBA00022759"/>
    </source>
</evidence>
<feature type="binding site" evidence="11">
    <location>
        <position position="68"/>
    </location>
    <ligand>
        <name>Mg(2+)</name>
        <dbReference type="ChEBI" id="CHEBI:18420"/>
        <label>1</label>
    </ligand>
</feature>
<feature type="domain" description="RNase H type-1" evidence="13">
    <location>
        <begin position="1"/>
        <end position="140"/>
    </location>
</feature>
<keyword evidence="10 11" id="KW-0460">Magnesium</keyword>
<protein>
    <recommendedName>
        <fullName evidence="5 11">Ribonuclease H</fullName>
        <shortName evidence="11">RNase H</shortName>
        <ecNumber evidence="5 11">3.1.26.4</ecNumber>
    </recommendedName>
</protein>
<dbReference type="PANTHER" id="PTHR10642:SF26">
    <property type="entry name" value="RIBONUCLEASE H1"/>
    <property type="match status" value="1"/>
</dbReference>
<dbReference type="GO" id="GO:0004523">
    <property type="term" value="F:RNA-DNA hybrid ribonuclease activity"/>
    <property type="evidence" value="ECO:0007669"/>
    <property type="project" value="UniProtKB-UniRule"/>
</dbReference>
<evidence type="ECO:0000256" key="3">
    <source>
        <dbReference type="ARBA" id="ARBA00005300"/>
    </source>
</evidence>
<evidence type="ECO:0000256" key="9">
    <source>
        <dbReference type="ARBA" id="ARBA00022801"/>
    </source>
</evidence>
<feature type="binding site" evidence="11">
    <location>
        <position position="46"/>
    </location>
    <ligand>
        <name>Mg(2+)</name>
        <dbReference type="ChEBI" id="CHEBI:18420"/>
        <label>1</label>
    </ligand>
</feature>
<dbReference type="CDD" id="cd09278">
    <property type="entry name" value="RNase_HI_prokaryote_like"/>
    <property type="match status" value="1"/>
</dbReference>
<dbReference type="NCBIfam" id="NF001236">
    <property type="entry name" value="PRK00203.1"/>
    <property type="match status" value="1"/>
</dbReference>
<evidence type="ECO:0000256" key="5">
    <source>
        <dbReference type="ARBA" id="ARBA00012180"/>
    </source>
</evidence>
<dbReference type="InterPro" id="IPR012337">
    <property type="entry name" value="RNaseH-like_sf"/>
</dbReference>